<feature type="transmembrane region" description="Helical" evidence="2">
    <location>
        <begin position="87"/>
        <end position="110"/>
    </location>
</feature>
<keyword evidence="2" id="KW-0472">Membrane</keyword>
<feature type="compositionally biased region" description="Basic and acidic residues" evidence="1">
    <location>
        <begin position="305"/>
        <end position="315"/>
    </location>
</feature>
<dbReference type="EMBL" id="JANKHO010000719">
    <property type="protein sequence ID" value="KAJ3506851.1"/>
    <property type="molecule type" value="Genomic_DNA"/>
</dbReference>
<evidence type="ECO:0000313" key="4">
    <source>
        <dbReference type="Proteomes" id="UP001148786"/>
    </source>
</evidence>
<feature type="transmembrane region" description="Helical" evidence="2">
    <location>
        <begin position="194"/>
        <end position="217"/>
    </location>
</feature>
<sequence length="315" mass="34842">MITTTVANTFGAIEIGSFGAAFLFGIVTLQCYLYYSQNPNDSWKLKAMVALIWILECIHSVLVFWEVYRLTITYYGRAKEVSQYPGFSAVLMLGGFITMIVQCFFAYRVWKFLPRPYCFIGLACGIIAIARGIMSLYGSVEALLMTSYPSYLAEFQHYLTALLALGAFIDGVNAASMSYFLIMQREKAFSNVAAITVLVLFQTLSPALISLALYVALAKLYSNSLLSALNARRSLREGSSKSVSVTHPRLVGTDSSGSTGTRPEMSNAISIEMKTTKLVSEDQTETEDSFGDFDTKTRISPISEKAPRRRADDMV</sequence>
<evidence type="ECO:0000256" key="2">
    <source>
        <dbReference type="SAM" id="Phobius"/>
    </source>
</evidence>
<feature type="transmembrane region" description="Helical" evidence="2">
    <location>
        <begin position="47"/>
        <end position="67"/>
    </location>
</feature>
<proteinExistence type="predicted"/>
<keyword evidence="2" id="KW-1133">Transmembrane helix</keyword>
<comment type="caution">
    <text evidence="3">The sequence shown here is derived from an EMBL/GenBank/DDBJ whole genome shotgun (WGS) entry which is preliminary data.</text>
</comment>
<feature type="compositionally biased region" description="Acidic residues" evidence="1">
    <location>
        <begin position="282"/>
        <end position="291"/>
    </location>
</feature>
<feature type="transmembrane region" description="Helical" evidence="2">
    <location>
        <begin position="117"/>
        <end position="138"/>
    </location>
</feature>
<evidence type="ECO:0000256" key="1">
    <source>
        <dbReference type="SAM" id="MobiDB-lite"/>
    </source>
</evidence>
<feature type="transmembrane region" description="Helical" evidence="2">
    <location>
        <begin position="15"/>
        <end position="35"/>
    </location>
</feature>
<evidence type="ECO:0000313" key="3">
    <source>
        <dbReference type="EMBL" id="KAJ3506851.1"/>
    </source>
</evidence>
<reference evidence="3" key="1">
    <citation type="submission" date="2022-07" db="EMBL/GenBank/DDBJ databases">
        <title>Genome Sequence of Agrocybe chaxingu.</title>
        <authorList>
            <person name="Buettner E."/>
        </authorList>
    </citation>
    <scope>NUCLEOTIDE SEQUENCE</scope>
    <source>
        <strain evidence="3">MP-N11</strain>
    </source>
</reference>
<feature type="transmembrane region" description="Helical" evidence="2">
    <location>
        <begin position="158"/>
        <end position="182"/>
    </location>
</feature>
<accession>A0A9W8MVT8</accession>
<keyword evidence="2" id="KW-0812">Transmembrane</keyword>
<gene>
    <name evidence="3" type="ORF">NLJ89_g6635</name>
</gene>
<dbReference type="Proteomes" id="UP001148786">
    <property type="component" value="Unassembled WGS sequence"/>
</dbReference>
<keyword evidence="4" id="KW-1185">Reference proteome</keyword>
<dbReference type="PANTHER" id="PTHR40465:SF1">
    <property type="entry name" value="DUF6534 DOMAIN-CONTAINING PROTEIN"/>
    <property type="match status" value="1"/>
</dbReference>
<feature type="region of interest" description="Disordered" evidence="1">
    <location>
        <begin position="240"/>
        <end position="315"/>
    </location>
</feature>
<organism evidence="3 4">
    <name type="scientific">Agrocybe chaxingu</name>
    <dbReference type="NCBI Taxonomy" id="84603"/>
    <lineage>
        <taxon>Eukaryota</taxon>
        <taxon>Fungi</taxon>
        <taxon>Dikarya</taxon>
        <taxon>Basidiomycota</taxon>
        <taxon>Agaricomycotina</taxon>
        <taxon>Agaricomycetes</taxon>
        <taxon>Agaricomycetidae</taxon>
        <taxon>Agaricales</taxon>
        <taxon>Agaricineae</taxon>
        <taxon>Strophariaceae</taxon>
        <taxon>Agrocybe</taxon>
    </lineage>
</organism>
<dbReference type="PANTHER" id="PTHR40465">
    <property type="entry name" value="CHROMOSOME 1, WHOLE GENOME SHOTGUN SEQUENCE"/>
    <property type="match status" value="1"/>
</dbReference>
<name>A0A9W8MVT8_9AGAR</name>
<dbReference type="OrthoDB" id="3231781at2759"/>
<dbReference type="AlphaFoldDB" id="A0A9W8MVT8"/>
<protein>
    <submittedName>
        <fullName evidence="3">Uncharacterized protein</fullName>
    </submittedName>
</protein>